<reference evidence="2" key="1">
    <citation type="journal article" date="2021" name="ISME J.">
        <title>Evolutionary origin and ecological implication of a unique nif island in free-living Bradyrhizobium lineages.</title>
        <authorList>
            <person name="Tao J."/>
        </authorList>
    </citation>
    <scope>NUCLEOTIDE SEQUENCE [LARGE SCALE GENOMIC DNA]</scope>
    <source>
        <strain evidence="2">SZCCT0094</strain>
    </source>
</reference>
<name>A0ABS5G7F8_9BRAD</name>
<keyword evidence="2" id="KW-1185">Reference proteome</keyword>
<dbReference type="Proteomes" id="UP001314635">
    <property type="component" value="Unassembled WGS sequence"/>
</dbReference>
<evidence type="ECO:0000313" key="1">
    <source>
        <dbReference type="EMBL" id="MBR1137226.1"/>
    </source>
</evidence>
<sequence length="99" mass="11081">MTNILPFRSRTTRSPSHLGAEGEVGVAAVGAARFEPIRSSGRSSQDEVRKTIILLDLALQHARELSSMVENDGERWIYDRHLASIELSLQIARERAFSF</sequence>
<accession>A0ABS5G7F8</accession>
<protein>
    <submittedName>
        <fullName evidence="1">Uncharacterized protein</fullName>
    </submittedName>
</protein>
<organism evidence="1 2">
    <name type="scientific">Bradyrhizobium denitrificans</name>
    <dbReference type="NCBI Taxonomy" id="2734912"/>
    <lineage>
        <taxon>Bacteria</taxon>
        <taxon>Pseudomonadati</taxon>
        <taxon>Pseudomonadota</taxon>
        <taxon>Alphaproteobacteria</taxon>
        <taxon>Hyphomicrobiales</taxon>
        <taxon>Nitrobacteraceae</taxon>
        <taxon>Bradyrhizobium</taxon>
    </lineage>
</organism>
<gene>
    <name evidence="1" type="ORF">JQ619_15740</name>
</gene>
<comment type="caution">
    <text evidence="1">The sequence shown here is derived from an EMBL/GenBank/DDBJ whole genome shotgun (WGS) entry which is preliminary data.</text>
</comment>
<dbReference type="RefSeq" id="WP_172239976.1">
    <property type="nucleotide sequence ID" value="NZ_JABFDP010000024.1"/>
</dbReference>
<proteinExistence type="predicted"/>
<dbReference type="EMBL" id="JAFCLK010000013">
    <property type="protein sequence ID" value="MBR1137226.1"/>
    <property type="molecule type" value="Genomic_DNA"/>
</dbReference>
<evidence type="ECO:0000313" key="2">
    <source>
        <dbReference type="Proteomes" id="UP001314635"/>
    </source>
</evidence>